<dbReference type="Proteomes" id="UP000572984">
    <property type="component" value="Unassembled WGS sequence"/>
</dbReference>
<comment type="caution">
    <text evidence="6">The sequence shown here is derived from an EMBL/GenBank/DDBJ whole genome shotgun (WGS) entry which is preliminary data.</text>
</comment>
<dbReference type="Gene3D" id="3.40.190.10">
    <property type="entry name" value="Periplasmic binding protein-like II"/>
    <property type="match status" value="2"/>
</dbReference>
<dbReference type="RefSeq" id="WP_181052143.1">
    <property type="nucleotide sequence ID" value="NZ_JACDXJ010000001.1"/>
</dbReference>
<dbReference type="GO" id="GO:0043565">
    <property type="term" value="F:sequence-specific DNA binding"/>
    <property type="evidence" value="ECO:0007669"/>
    <property type="project" value="TreeGrafter"/>
</dbReference>
<gene>
    <name evidence="6" type="ORF">H0S73_10730</name>
</gene>
<evidence type="ECO:0000259" key="5">
    <source>
        <dbReference type="PROSITE" id="PS50931"/>
    </source>
</evidence>
<sequence>MSTRRHLPVLSSLRAVEAAGRHLSFSRAAQELLITQSAVSHHVRKVEEDLGVSLFVRQARSITLTPYGAKLLPYLSQALDLMAKGAEEIRRSGRRTLRVSLLASFATHWLIPRLARFTELHPDIDLILEPSTRTVDFGSEQIDLAIRYGRGGWGGTQARKFLTESISPVCSPSFAKPGGIPVEPKDLSKYPLLLSFSNAPFEWQIWSERAGVDLNAARSLMLHDYNIVIQAALDGQGIAMGRHNLIADHLRRGALVEFCNDSRVSEEIGYWIVLPEHPKHQAKVFAHWLTTEAIASMHE</sequence>
<dbReference type="PRINTS" id="PR00039">
    <property type="entry name" value="HTHLYSR"/>
</dbReference>
<dbReference type="SUPFAM" id="SSF46785">
    <property type="entry name" value="Winged helix' DNA-binding domain"/>
    <property type="match status" value="1"/>
</dbReference>
<evidence type="ECO:0000313" key="7">
    <source>
        <dbReference type="Proteomes" id="UP000572984"/>
    </source>
</evidence>
<dbReference type="Pfam" id="PF03466">
    <property type="entry name" value="LysR_substrate"/>
    <property type="match status" value="1"/>
</dbReference>
<keyword evidence="4" id="KW-0804">Transcription</keyword>
<feature type="domain" description="HTH lysR-type" evidence="5">
    <location>
        <begin position="8"/>
        <end position="65"/>
    </location>
</feature>
<comment type="similarity">
    <text evidence="1">Belongs to the LysR transcriptional regulatory family.</text>
</comment>
<evidence type="ECO:0000313" key="6">
    <source>
        <dbReference type="EMBL" id="MBA1156598.1"/>
    </source>
</evidence>
<dbReference type="GO" id="GO:0006351">
    <property type="term" value="P:DNA-templated transcription"/>
    <property type="evidence" value="ECO:0007669"/>
    <property type="project" value="TreeGrafter"/>
</dbReference>
<dbReference type="EMBL" id="JACDXJ010000001">
    <property type="protein sequence ID" value="MBA1156598.1"/>
    <property type="molecule type" value="Genomic_DNA"/>
</dbReference>
<keyword evidence="7" id="KW-1185">Reference proteome</keyword>
<organism evidence="6 7">
    <name type="scientific">Microvirga mediterraneensis</name>
    <dbReference type="NCBI Taxonomy" id="2754695"/>
    <lineage>
        <taxon>Bacteria</taxon>
        <taxon>Pseudomonadati</taxon>
        <taxon>Pseudomonadota</taxon>
        <taxon>Alphaproteobacteria</taxon>
        <taxon>Hyphomicrobiales</taxon>
        <taxon>Methylobacteriaceae</taxon>
        <taxon>Microvirga</taxon>
    </lineage>
</organism>
<dbReference type="InterPro" id="IPR036390">
    <property type="entry name" value="WH_DNA-bd_sf"/>
</dbReference>
<dbReference type="InterPro" id="IPR000847">
    <property type="entry name" value="LysR_HTH_N"/>
</dbReference>
<keyword evidence="2" id="KW-0805">Transcription regulation</keyword>
<evidence type="ECO:0000256" key="4">
    <source>
        <dbReference type="ARBA" id="ARBA00023163"/>
    </source>
</evidence>
<dbReference type="AlphaFoldDB" id="A0A838BMB5"/>
<evidence type="ECO:0000256" key="2">
    <source>
        <dbReference type="ARBA" id="ARBA00023015"/>
    </source>
</evidence>
<dbReference type="SUPFAM" id="SSF53850">
    <property type="entry name" value="Periplasmic binding protein-like II"/>
    <property type="match status" value="1"/>
</dbReference>
<dbReference type="PANTHER" id="PTHR30537:SF74">
    <property type="entry name" value="HTH-TYPE TRANSCRIPTIONAL REGULATOR TRPI"/>
    <property type="match status" value="1"/>
</dbReference>
<dbReference type="PANTHER" id="PTHR30537">
    <property type="entry name" value="HTH-TYPE TRANSCRIPTIONAL REGULATOR"/>
    <property type="match status" value="1"/>
</dbReference>
<evidence type="ECO:0000256" key="3">
    <source>
        <dbReference type="ARBA" id="ARBA00023125"/>
    </source>
</evidence>
<dbReference type="CDD" id="cd08432">
    <property type="entry name" value="PBP2_GcdR_TrpI_HvrB_AmpR_like"/>
    <property type="match status" value="1"/>
</dbReference>
<dbReference type="PROSITE" id="PS50931">
    <property type="entry name" value="HTH_LYSR"/>
    <property type="match status" value="1"/>
</dbReference>
<keyword evidence="3" id="KW-0238">DNA-binding</keyword>
<proteinExistence type="inferred from homology"/>
<dbReference type="InterPro" id="IPR058163">
    <property type="entry name" value="LysR-type_TF_proteobact-type"/>
</dbReference>
<name>A0A838BMB5_9HYPH</name>
<dbReference type="Pfam" id="PF00126">
    <property type="entry name" value="HTH_1"/>
    <property type="match status" value="1"/>
</dbReference>
<evidence type="ECO:0000256" key="1">
    <source>
        <dbReference type="ARBA" id="ARBA00009437"/>
    </source>
</evidence>
<accession>A0A838BMB5</accession>
<reference evidence="6 7" key="1">
    <citation type="submission" date="2020-07" db="EMBL/GenBank/DDBJ databases">
        <title>Draft genome and description of Microvirga mediterraneensis Marseille-Q2068 sp. nov.</title>
        <authorList>
            <person name="Boxberger M."/>
        </authorList>
    </citation>
    <scope>NUCLEOTIDE SEQUENCE [LARGE SCALE GENOMIC DNA]</scope>
    <source>
        <strain evidence="6 7">Marseille-Q2068</strain>
    </source>
</reference>
<protein>
    <submittedName>
        <fullName evidence="6">LysR family transcriptional regulator</fullName>
    </submittedName>
</protein>
<dbReference type="GO" id="GO:0003700">
    <property type="term" value="F:DNA-binding transcription factor activity"/>
    <property type="evidence" value="ECO:0007669"/>
    <property type="project" value="InterPro"/>
</dbReference>
<dbReference type="InterPro" id="IPR036388">
    <property type="entry name" value="WH-like_DNA-bd_sf"/>
</dbReference>
<dbReference type="InterPro" id="IPR005119">
    <property type="entry name" value="LysR_subst-bd"/>
</dbReference>
<dbReference type="Gene3D" id="1.10.10.10">
    <property type="entry name" value="Winged helix-like DNA-binding domain superfamily/Winged helix DNA-binding domain"/>
    <property type="match status" value="1"/>
</dbReference>